<organism evidence="3 4">
    <name type="scientific">Coptis chinensis</name>
    <dbReference type="NCBI Taxonomy" id="261450"/>
    <lineage>
        <taxon>Eukaryota</taxon>
        <taxon>Viridiplantae</taxon>
        <taxon>Streptophyta</taxon>
        <taxon>Embryophyta</taxon>
        <taxon>Tracheophyta</taxon>
        <taxon>Spermatophyta</taxon>
        <taxon>Magnoliopsida</taxon>
        <taxon>Ranunculales</taxon>
        <taxon>Ranunculaceae</taxon>
        <taxon>Coptidoideae</taxon>
        <taxon>Coptis</taxon>
    </lineage>
</organism>
<dbReference type="Gene3D" id="3.40.50.300">
    <property type="entry name" value="P-loop containing nucleotide triphosphate hydrolases"/>
    <property type="match status" value="1"/>
</dbReference>
<reference evidence="3 4" key="1">
    <citation type="submission" date="2020-10" db="EMBL/GenBank/DDBJ databases">
        <title>The Coptis chinensis genome and diversification of protoberbering-type alkaloids.</title>
        <authorList>
            <person name="Wang B."/>
            <person name="Shu S."/>
            <person name="Song C."/>
            <person name="Liu Y."/>
        </authorList>
    </citation>
    <scope>NUCLEOTIDE SEQUENCE [LARGE SCALE GENOMIC DNA]</scope>
    <source>
        <strain evidence="3">HL-2020</strain>
        <tissue evidence="3">Leaf</tissue>
    </source>
</reference>
<accession>A0A835I4V9</accession>
<feature type="domain" description="R13L1/DRL21-like LRR repeat region" evidence="2">
    <location>
        <begin position="289"/>
        <end position="430"/>
    </location>
</feature>
<dbReference type="SUPFAM" id="SSF52058">
    <property type="entry name" value="L domain-like"/>
    <property type="match status" value="1"/>
</dbReference>
<evidence type="ECO:0000313" key="4">
    <source>
        <dbReference type="Proteomes" id="UP000631114"/>
    </source>
</evidence>
<dbReference type="PANTHER" id="PTHR47186:SF30">
    <property type="entry name" value="EF-HAND DOMAIN-CONTAINING PROTEIN"/>
    <property type="match status" value="1"/>
</dbReference>
<name>A0A835I4V9_9MAGN</name>
<evidence type="ECO:0000259" key="1">
    <source>
        <dbReference type="Pfam" id="PF00931"/>
    </source>
</evidence>
<sequence length="633" mass="72123">MCACFKHVGVRHDIARRIKGIREGLDVIALNKDQLSLVQSHSREEPRQLTNSGVDVLNIYGRDFDKQKILSMLLCETSQQETRIPIPILSIVGTGGFGKTTLAQLVFNEVTTYELKIWVCVSEPFDLNPSIYEAKKLRTLVAKSFKSVPLALLTCLRTLDLSRKLYSDSANEVLPSEVRGLYIDSAFEVLPSEVNKLLHLRYLDLSNARLKELPETMKSLVNLQTLKLNGCENLCSLPEGIGKLSNLRHLEVEGTRRLKYYPRGGIERLRHLRTLSKFVVSDGSKGSVIGELGNLNFLKGGLSIRGLRHVKSVNEAKQAELQKKKNIRDLELNFGDEADYFRGNEHASSSEEEIRRMEGVLENLEPHKESLERLEIWNYVGSTLPPTWMLSVKESVLSNITYLQLFRCPNLKVLPALGKLQFLEELSLANLISVKHLGADLLRVGNGDSTSSSSSIVLFPKLKKLHLWTLPEWEEEEEHDVPTTSDNTTIIIMPRLHFLEICNCPKLKVEPHYLFPPLLETLELRYDVGVLSKSLISLTQNNNNLKNLQIFDFPHSSLPQGLNQLTSLQELTFLNYKFLDFKPEELKPLTMLRKLIIYGFPIIKREHSREEDWSILTHIPNLFIEGNTYSYRT</sequence>
<dbReference type="GO" id="GO:0043531">
    <property type="term" value="F:ADP binding"/>
    <property type="evidence" value="ECO:0007669"/>
    <property type="project" value="InterPro"/>
</dbReference>
<dbReference type="Proteomes" id="UP000631114">
    <property type="component" value="Unassembled WGS sequence"/>
</dbReference>
<gene>
    <name evidence="3" type="ORF">IFM89_034853</name>
</gene>
<keyword evidence="4" id="KW-1185">Reference proteome</keyword>
<dbReference type="Gene3D" id="3.80.10.10">
    <property type="entry name" value="Ribonuclease Inhibitor"/>
    <property type="match status" value="2"/>
</dbReference>
<dbReference type="InterPro" id="IPR002182">
    <property type="entry name" value="NB-ARC"/>
</dbReference>
<dbReference type="SUPFAM" id="SSF52540">
    <property type="entry name" value="P-loop containing nucleoside triphosphate hydrolases"/>
    <property type="match status" value="1"/>
</dbReference>
<evidence type="ECO:0000259" key="2">
    <source>
        <dbReference type="Pfam" id="PF25019"/>
    </source>
</evidence>
<dbReference type="OrthoDB" id="545484at2759"/>
<feature type="domain" description="NB-ARC" evidence="1">
    <location>
        <begin position="69"/>
        <end position="125"/>
    </location>
</feature>
<dbReference type="PANTHER" id="PTHR47186">
    <property type="entry name" value="LEUCINE-RICH REPEAT-CONTAINING PROTEIN 57"/>
    <property type="match status" value="1"/>
</dbReference>
<comment type="caution">
    <text evidence="3">The sequence shown here is derived from an EMBL/GenBank/DDBJ whole genome shotgun (WGS) entry which is preliminary data.</text>
</comment>
<evidence type="ECO:0000313" key="3">
    <source>
        <dbReference type="EMBL" id="KAF9611670.1"/>
    </source>
</evidence>
<dbReference type="Pfam" id="PF00931">
    <property type="entry name" value="NB-ARC"/>
    <property type="match status" value="1"/>
</dbReference>
<proteinExistence type="predicted"/>
<protein>
    <submittedName>
        <fullName evidence="3">Uncharacterized protein</fullName>
    </submittedName>
</protein>
<dbReference type="InterPro" id="IPR027417">
    <property type="entry name" value="P-loop_NTPase"/>
</dbReference>
<dbReference type="AlphaFoldDB" id="A0A835I4V9"/>
<dbReference type="InterPro" id="IPR056789">
    <property type="entry name" value="LRR_R13L1-DRL21"/>
</dbReference>
<dbReference type="Pfam" id="PF25019">
    <property type="entry name" value="LRR_R13L1-DRL21"/>
    <property type="match status" value="1"/>
</dbReference>
<dbReference type="EMBL" id="JADFTS010000004">
    <property type="protein sequence ID" value="KAF9611670.1"/>
    <property type="molecule type" value="Genomic_DNA"/>
</dbReference>
<dbReference type="InterPro" id="IPR032675">
    <property type="entry name" value="LRR_dom_sf"/>
</dbReference>